<dbReference type="STRING" id="3818.A0A445C7J6"/>
<evidence type="ECO:0000313" key="1">
    <source>
        <dbReference type="EMBL" id="RYR46868.1"/>
    </source>
</evidence>
<dbReference type="AlphaFoldDB" id="A0A445C7J6"/>
<proteinExistence type="predicted"/>
<organism evidence="1 2">
    <name type="scientific">Arachis hypogaea</name>
    <name type="common">Peanut</name>
    <dbReference type="NCBI Taxonomy" id="3818"/>
    <lineage>
        <taxon>Eukaryota</taxon>
        <taxon>Viridiplantae</taxon>
        <taxon>Streptophyta</taxon>
        <taxon>Embryophyta</taxon>
        <taxon>Tracheophyta</taxon>
        <taxon>Spermatophyta</taxon>
        <taxon>Magnoliopsida</taxon>
        <taxon>eudicotyledons</taxon>
        <taxon>Gunneridae</taxon>
        <taxon>Pentapetalae</taxon>
        <taxon>rosids</taxon>
        <taxon>fabids</taxon>
        <taxon>Fabales</taxon>
        <taxon>Fabaceae</taxon>
        <taxon>Papilionoideae</taxon>
        <taxon>50 kb inversion clade</taxon>
        <taxon>dalbergioids sensu lato</taxon>
        <taxon>Dalbergieae</taxon>
        <taxon>Pterocarpus clade</taxon>
        <taxon>Arachis</taxon>
    </lineage>
</organism>
<dbReference type="Proteomes" id="UP000289738">
    <property type="component" value="Chromosome A07"/>
</dbReference>
<reference evidence="1 2" key="1">
    <citation type="submission" date="2019-01" db="EMBL/GenBank/DDBJ databases">
        <title>Sequencing of cultivated peanut Arachis hypogaea provides insights into genome evolution and oil improvement.</title>
        <authorList>
            <person name="Chen X."/>
        </authorList>
    </citation>
    <scope>NUCLEOTIDE SEQUENCE [LARGE SCALE GENOMIC DNA]</scope>
    <source>
        <strain evidence="2">cv. Fuhuasheng</strain>
        <tissue evidence="1">Leaves</tissue>
    </source>
</reference>
<keyword evidence="2" id="KW-1185">Reference proteome</keyword>
<dbReference type="PANTHER" id="PTHR33984:SF2">
    <property type="entry name" value="OS02G0717600 PROTEIN"/>
    <property type="match status" value="1"/>
</dbReference>
<name>A0A445C7J6_ARAHY</name>
<comment type="caution">
    <text evidence="1">The sequence shown here is derived from an EMBL/GenBank/DDBJ whole genome shotgun (WGS) entry which is preliminary data.</text>
</comment>
<sequence length="158" mass="17232">MSTPSSSKPATSSGLIFISLVIDNSEENASARWSRPIYTEQQEIHAVAFGGDAAAFCAGFGDTAVVVSAISDEHTELIKACHLFRSFPLMAMKKNAPARWSGLNHLYRAARDTCRRLVVFRVSNQRVLPWMVSSTGAIRNLLAAFQAFFECGGDLEMG</sequence>
<dbReference type="EMBL" id="SDMP01000007">
    <property type="protein sequence ID" value="RYR46868.1"/>
    <property type="molecule type" value="Genomic_DNA"/>
</dbReference>
<accession>A0A445C7J6</accession>
<dbReference type="PANTHER" id="PTHR33984">
    <property type="entry name" value="OS02G0717600 PROTEIN"/>
    <property type="match status" value="1"/>
</dbReference>
<gene>
    <name evidence="1" type="ORF">Ahy_A07g032723</name>
</gene>
<protein>
    <submittedName>
        <fullName evidence="1">Uncharacterized protein</fullName>
    </submittedName>
</protein>
<evidence type="ECO:0000313" key="2">
    <source>
        <dbReference type="Proteomes" id="UP000289738"/>
    </source>
</evidence>